<dbReference type="STRING" id="1267564.SAMN05192561_1102"/>
<accession>A0A1H6JGL8</accession>
<dbReference type="EMBL" id="FNWU01000010">
    <property type="protein sequence ID" value="SEH58885.1"/>
    <property type="molecule type" value="Genomic_DNA"/>
</dbReference>
<keyword evidence="2" id="KW-1185">Reference proteome</keyword>
<sequence>MESATTTPTDLVDDGYRELILSDTSLVDVVSLATRS</sequence>
<evidence type="ECO:0000313" key="1">
    <source>
        <dbReference type="EMBL" id="SEH58885.1"/>
    </source>
</evidence>
<dbReference type="Proteomes" id="UP000199215">
    <property type="component" value="Unassembled WGS sequence"/>
</dbReference>
<proteinExistence type="predicted"/>
<evidence type="ECO:0000313" key="2">
    <source>
        <dbReference type="Proteomes" id="UP000199215"/>
    </source>
</evidence>
<organism evidence="1 2">
    <name type="scientific">Halopenitus malekzadehii</name>
    <dbReference type="NCBI Taxonomy" id="1267564"/>
    <lineage>
        <taxon>Archaea</taxon>
        <taxon>Methanobacteriati</taxon>
        <taxon>Methanobacteriota</taxon>
        <taxon>Stenosarchaea group</taxon>
        <taxon>Halobacteria</taxon>
        <taxon>Halobacteriales</taxon>
        <taxon>Haloferacaceae</taxon>
        <taxon>Halopenitus</taxon>
    </lineage>
</organism>
<gene>
    <name evidence="1" type="ORF">SAMN05192561_1102</name>
</gene>
<name>A0A1H6JGL8_9EURY</name>
<protein>
    <submittedName>
        <fullName evidence="1">Uncharacterized protein</fullName>
    </submittedName>
</protein>
<dbReference type="AlphaFoldDB" id="A0A1H6JGL8"/>
<reference evidence="1 2" key="1">
    <citation type="submission" date="2016-10" db="EMBL/GenBank/DDBJ databases">
        <authorList>
            <person name="de Groot N.N."/>
        </authorList>
    </citation>
    <scope>NUCLEOTIDE SEQUENCE [LARGE SCALE GENOMIC DNA]</scope>
    <source>
        <strain evidence="1 2">IBRC-M10418</strain>
    </source>
</reference>